<evidence type="ECO:0000256" key="4">
    <source>
        <dbReference type="ARBA" id="ARBA00023125"/>
    </source>
</evidence>
<sequence>MDHTGGPTQHRNDPAKPDGCRHRTLGGPMSETGGASAPTESGYRRVRHAGRRPAATLSIAERDSTRCGGKVKIQVLGTLYAEVNGQSIVPTAGKPRQILSLLALHPGRVVPVPTLMEELWGTKPPQSALATLQTYIPQLRRRLGSAMGPDAPGTAKEVLATRHNGYVMEIPAESVDVHAYERMATEGRSAFRAGDDVVAADRSRQALMLWQGPALVDVRVGPALKIEVMRLEESRLGTVERRIDAALRLGRHTELLPELTELTARHPQHEGLHSQAMVALYRSGRQATALDVYRKLRIRLIEELGVEPSPQVQRLHQAMLVVDPQLDVVAGPRRISTFDLYAA</sequence>
<keyword evidence="3" id="KW-0805">Transcription regulation</keyword>
<dbReference type="EMBL" id="AB212624">
    <property type="protein sequence ID" value="BAE78990.1"/>
    <property type="molecule type" value="Genomic_DNA"/>
</dbReference>
<dbReference type="CDD" id="cd15831">
    <property type="entry name" value="BTAD"/>
    <property type="match status" value="1"/>
</dbReference>
<dbReference type="InterPro" id="IPR001867">
    <property type="entry name" value="OmpR/PhoB-type_DNA-bd"/>
</dbReference>
<dbReference type="SMART" id="SM01043">
    <property type="entry name" value="BTAD"/>
    <property type="match status" value="1"/>
</dbReference>
<dbReference type="PANTHER" id="PTHR35807">
    <property type="entry name" value="TRANSCRIPTIONAL REGULATOR REDD-RELATED"/>
    <property type="match status" value="1"/>
</dbReference>
<dbReference type="GO" id="GO:0006355">
    <property type="term" value="P:regulation of DNA-templated transcription"/>
    <property type="evidence" value="ECO:0007669"/>
    <property type="project" value="InterPro"/>
</dbReference>
<evidence type="ECO:0000256" key="3">
    <source>
        <dbReference type="ARBA" id="ARBA00023015"/>
    </source>
</evidence>
<protein>
    <submittedName>
        <fullName evidence="9">Putative transcriptional regulator</fullName>
    </submittedName>
</protein>
<feature type="domain" description="OmpR/PhoB-type" evidence="8">
    <location>
        <begin position="62"/>
        <end position="170"/>
    </location>
</feature>
<organism evidence="9">
    <name type="scientific">Streptomyces sp. (strain KO-3988)</name>
    <dbReference type="NCBI Taxonomy" id="285219"/>
    <lineage>
        <taxon>Bacteria</taxon>
        <taxon>Bacillati</taxon>
        <taxon>Actinomycetota</taxon>
        <taxon>Actinomycetes</taxon>
        <taxon>Kitasatosporales</taxon>
        <taxon>Streptomycetaceae</taxon>
        <taxon>Streptomyces</taxon>
    </lineage>
</organism>
<keyword evidence="2" id="KW-0902">Two-component regulatory system</keyword>
<evidence type="ECO:0000256" key="6">
    <source>
        <dbReference type="PROSITE-ProRule" id="PRU01091"/>
    </source>
</evidence>
<dbReference type="SUPFAM" id="SSF48452">
    <property type="entry name" value="TPR-like"/>
    <property type="match status" value="1"/>
</dbReference>
<dbReference type="InterPro" id="IPR051677">
    <property type="entry name" value="AfsR-DnrI-RedD_regulator"/>
</dbReference>
<dbReference type="Gene3D" id="1.10.10.10">
    <property type="entry name" value="Winged helix-like DNA-binding domain superfamily/Winged helix DNA-binding domain"/>
    <property type="match status" value="1"/>
</dbReference>
<evidence type="ECO:0000256" key="5">
    <source>
        <dbReference type="ARBA" id="ARBA00023163"/>
    </source>
</evidence>
<dbReference type="GO" id="GO:0000160">
    <property type="term" value="P:phosphorelay signal transduction system"/>
    <property type="evidence" value="ECO:0007669"/>
    <property type="project" value="UniProtKB-KW"/>
</dbReference>
<dbReference type="AlphaFoldDB" id="Q2L6C8"/>
<dbReference type="InterPro" id="IPR016032">
    <property type="entry name" value="Sig_transdc_resp-reg_C-effctor"/>
</dbReference>
<feature type="compositionally biased region" description="Basic and acidic residues" evidence="7">
    <location>
        <begin position="10"/>
        <end position="21"/>
    </location>
</feature>
<dbReference type="SUPFAM" id="SSF46894">
    <property type="entry name" value="C-terminal effector domain of the bipartite response regulators"/>
    <property type="match status" value="1"/>
</dbReference>
<evidence type="ECO:0000259" key="8">
    <source>
        <dbReference type="PROSITE" id="PS51755"/>
    </source>
</evidence>
<dbReference type="Gene3D" id="1.25.40.10">
    <property type="entry name" value="Tetratricopeptide repeat domain"/>
    <property type="match status" value="1"/>
</dbReference>
<proteinExistence type="inferred from homology"/>
<dbReference type="SMART" id="SM00862">
    <property type="entry name" value="Trans_reg_C"/>
    <property type="match status" value="1"/>
</dbReference>
<evidence type="ECO:0000256" key="1">
    <source>
        <dbReference type="ARBA" id="ARBA00005820"/>
    </source>
</evidence>
<dbReference type="InterPro" id="IPR005158">
    <property type="entry name" value="BTAD"/>
</dbReference>
<name>Q2L6C8_STREO</name>
<accession>Q2L6C8</accession>
<dbReference type="PROSITE" id="PS51755">
    <property type="entry name" value="OMPR_PHOB"/>
    <property type="match status" value="1"/>
</dbReference>
<evidence type="ECO:0000256" key="2">
    <source>
        <dbReference type="ARBA" id="ARBA00023012"/>
    </source>
</evidence>
<dbReference type="Pfam" id="PF00486">
    <property type="entry name" value="Trans_reg_C"/>
    <property type="match status" value="1"/>
</dbReference>
<dbReference type="InterPro" id="IPR011990">
    <property type="entry name" value="TPR-like_helical_dom_sf"/>
</dbReference>
<dbReference type="InterPro" id="IPR036388">
    <property type="entry name" value="WH-like_DNA-bd_sf"/>
</dbReference>
<feature type="DNA-binding region" description="OmpR/PhoB-type" evidence="6">
    <location>
        <begin position="62"/>
        <end position="170"/>
    </location>
</feature>
<dbReference type="PANTHER" id="PTHR35807:SF1">
    <property type="entry name" value="TRANSCRIPTIONAL REGULATOR REDD"/>
    <property type="match status" value="1"/>
</dbReference>
<reference evidence="9" key="1">
    <citation type="journal article" date="2006" name="J. Bacteriol.">
        <title>Biosynthesis of a natural polyketide-isoprenoid hybrid compound, furaquinocin A: identification and heterologous expression of the gene cluster.</title>
        <authorList>
            <person name="Kawasaki T."/>
            <person name="Hayashi Y."/>
            <person name="Kuzuyama T."/>
            <person name="Furihata K."/>
            <person name="Itoh N."/>
            <person name="Seto H."/>
            <person name="Dairi T."/>
        </authorList>
    </citation>
    <scope>NUCLEOTIDE SEQUENCE</scope>
    <source>
        <strain evidence="9">KO-3988</strain>
    </source>
</reference>
<feature type="region of interest" description="Disordered" evidence="7">
    <location>
        <begin position="1"/>
        <end position="43"/>
    </location>
</feature>
<comment type="similarity">
    <text evidence="1">Belongs to the AfsR/DnrI/RedD regulatory family.</text>
</comment>
<dbReference type="Pfam" id="PF03704">
    <property type="entry name" value="BTAD"/>
    <property type="match status" value="1"/>
</dbReference>
<dbReference type="GO" id="GO:0003677">
    <property type="term" value="F:DNA binding"/>
    <property type="evidence" value="ECO:0007669"/>
    <property type="project" value="UniProtKB-UniRule"/>
</dbReference>
<keyword evidence="4 6" id="KW-0238">DNA-binding</keyword>
<evidence type="ECO:0000313" key="9">
    <source>
        <dbReference type="EMBL" id="BAE78990.1"/>
    </source>
</evidence>
<evidence type="ECO:0000256" key="7">
    <source>
        <dbReference type="SAM" id="MobiDB-lite"/>
    </source>
</evidence>
<keyword evidence="5" id="KW-0804">Transcription</keyword>